<dbReference type="InterPro" id="IPR033121">
    <property type="entry name" value="PEPTIDASE_A1"/>
</dbReference>
<dbReference type="GO" id="GO:0006508">
    <property type="term" value="P:proteolysis"/>
    <property type="evidence" value="ECO:0007669"/>
    <property type="project" value="UniProtKB-KW"/>
</dbReference>
<dbReference type="Gene3D" id="2.40.70.10">
    <property type="entry name" value="Acid Proteases"/>
    <property type="match status" value="2"/>
</dbReference>
<dbReference type="InterPro" id="IPR001461">
    <property type="entry name" value="Aspartic_peptidase_A1"/>
</dbReference>
<keyword evidence="12" id="KW-1185">Reference proteome</keyword>
<comment type="caution">
    <text evidence="11">The sequence shown here is derived from an EMBL/GenBank/DDBJ whole genome shotgun (WGS) entry which is preliminary data.</text>
</comment>
<comment type="similarity">
    <text evidence="1 7">Belongs to the peptidase A1 family.</text>
</comment>
<keyword evidence="6" id="KW-1015">Disulfide bond</keyword>
<keyword evidence="3 7" id="KW-0064">Aspartyl protease</keyword>
<dbReference type="PRINTS" id="PR00792">
    <property type="entry name" value="PEPSIN"/>
</dbReference>
<feature type="region of interest" description="Disordered" evidence="8">
    <location>
        <begin position="79"/>
        <end position="106"/>
    </location>
</feature>
<evidence type="ECO:0000256" key="9">
    <source>
        <dbReference type="SAM" id="SignalP"/>
    </source>
</evidence>
<feature type="active site" evidence="5">
    <location>
        <position position="311"/>
    </location>
</feature>
<feature type="compositionally biased region" description="Basic residues" evidence="8">
    <location>
        <begin position="80"/>
        <end position="89"/>
    </location>
</feature>
<keyword evidence="9" id="KW-0732">Signal</keyword>
<sequence>MLSILFLLVGTILAAASANPIALLPSYANPTTAHGQPGRGTISLTQIRNKAFIRNGPLDLAKTYHKYNIPLPADLAAAVARHRQPSRPKRSSDAHGSAETTPGPHDVEYLTTISIGTPPQNLSINIDTGSSDLWVFSAETTSSEVKGQTVYDPSLSSTAAQLQGATWQISYGDGSSSGGDVYLDRVALGGLTVAAQAVECARNVSGEFTADGSSDGLMGLGFGVINMVKPVRQKTFFENLQAGLDEAVFTADLKHGMPGRYNFGYVDSSAYTGDITYVPINSTDGYWGWTSPGYAVGSGAFKDEAIVGIADTGTTLLLLPSDIVADYYRQVDGAKYERNQGGYVFGCDVALPDFAFGVGHTAGGSPAMIKIPGKYVNYAPVGGSSTKCYGGIQSNDFIGASIFGDLALKAAFVVFDGGNMRIGWASKALP</sequence>
<evidence type="ECO:0000256" key="8">
    <source>
        <dbReference type="SAM" id="MobiDB-lite"/>
    </source>
</evidence>
<feature type="chain" id="PRO_5042551920" evidence="9">
    <location>
        <begin position="19"/>
        <end position="430"/>
    </location>
</feature>
<gene>
    <name evidence="11" type="ORF">QBC47DRAFT_416386</name>
</gene>
<evidence type="ECO:0000256" key="2">
    <source>
        <dbReference type="ARBA" id="ARBA00022670"/>
    </source>
</evidence>
<dbReference type="Pfam" id="PF00026">
    <property type="entry name" value="Asp"/>
    <property type="match status" value="1"/>
</dbReference>
<evidence type="ECO:0000256" key="6">
    <source>
        <dbReference type="PIRSR" id="PIRSR601461-2"/>
    </source>
</evidence>
<dbReference type="PANTHER" id="PTHR47966:SF2">
    <property type="entry name" value="ASPERGILLOPEPSIN-1-RELATED"/>
    <property type="match status" value="1"/>
</dbReference>
<dbReference type="AlphaFoldDB" id="A0AAJ0BBA1"/>
<keyword evidence="2 7" id="KW-0645">Protease</keyword>
<evidence type="ECO:0000256" key="4">
    <source>
        <dbReference type="ARBA" id="ARBA00022801"/>
    </source>
</evidence>
<dbReference type="FunFam" id="2.40.70.10:FF:000026">
    <property type="entry name" value="Endothiapepsin"/>
    <property type="match status" value="1"/>
</dbReference>
<feature type="disulfide bond" evidence="6">
    <location>
        <begin position="347"/>
        <end position="388"/>
    </location>
</feature>
<dbReference type="PANTHER" id="PTHR47966">
    <property type="entry name" value="BETA-SITE APP-CLEAVING ENZYME, ISOFORM A-RELATED"/>
    <property type="match status" value="1"/>
</dbReference>
<organism evidence="11 12">
    <name type="scientific">Echria macrotheca</name>
    <dbReference type="NCBI Taxonomy" id="438768"/>
    <lineage>
        <taxon>Eukaryota</taxon>
        <taxon>Fungi</taxon>
        <taxon>Dikarya</taxon>
        <taxon>Ascomycota</taxon>
        <taxon>Pezizomycotina</taxon>
        <taxon>Sordariomycetes</taxon>
        <taxon>Sordariomycetidae</taxon>
        <taxon>Sordariales</taxon>
        <taxon>Schizotheciaceae</taxon>
        <taxon>Echria</taxon>
    </lineage>
</organism>
<dbReference type="PROSITE" id="PS00141">
    <property type="entry name" value="ASP_PROTEASE"/>
    <property type="match status" value="2"/>
</dbReference>
<accession>A0AAJ0BBA1</accession>
<dbReference type="Proteomes" id="UP001239445">
    <property type="component" value="Unassembled WGS sequence"/>
</dbReference>
<evidence type="ECO:0000256" key="3">
    <source>
        <dbReference type="ARBA" id="ARBA00022750"/>
    </source>
</evidence>
<proteinExistence type="inferred from homology"/>
<keyword evidence="4 7" id="KW-0378">Hydrolase</keyword>
<evidence type="ECO:0000313" key="11">
    <source>
        <dbReference type="EMBL" id="KAK1752766.1"/>
    </source>
</evidence>
<reference evidence="11" key="1">
    <citation type="submission" date="2023-06" db="EMBL/GenBank/DDBJ databases">
        <title>Genome-scale phylogeny and comparative genomics of the fungal order Sordariales.</title>
        <authorList>
            <consortium name="Lawrence Berkeley National Laboratory"/>
            <person name="Hensen N."/>
            <person name="Bonometti L."/>
            <person name="Westerberg I."/>
            <person name="Brannstrom I.O."/>
            <person name="Guillou S."/>
            <person name="Cros-Aarteil S."/>
            <person name="Calhoun S."/>
            <person name="Haridas S."/>
            <person name="Kuo A."/>
            <person name="Mondo S."/>
            <person name="Pangilinan J."/>
            <person name="Riley R."/>
            <person name="Labutti K."/>
            <person name="Andreopoulos B."/>
            <person name="Lipzen A."/>
            <person name="Chen C."/>
            <person name="Yanf M."/>
            <person name="Daum C."/>
            <person name="Ng V."/>
            <person name="Clum A."/>
            <person name="Steindorff A."/>
            <person name="Ohm R."/>
            <person name="Martin F."/>
            <person name="Silar P."/>
            <person name="Natvig D."/>
            <person name="Lalanne C."/>
            <person name="Gautier V."/>
            <person name="Ament-Velasquez S.L."/>
            <person name="Kruys A."/>
            <person name="Hutchinson M.I."/>
            <person name="Powell A.J."/>
            <person name="Barry K."/>
            <person name="Miller A.N."/>
            <person name="Grigoriev I.V."/>
            <person name="Debuchy R."/>
            <person name="Gladieux P."/>
            <person name="Thoren M.H."/>
            <person name="Johannesson H."/>
        </authorList>
    </citation>
    <scope>NUCLEOTIDE SEQUENCE</scope>
    <source>
        <strain evidence="11">PSN4</strain>
    </source>
</reference>
<feature type="signal peptide" evidence="9">
    <location>
        <begin position="1"/>
        <end position="18"/>
    </location>
</feature>
<dbReference type="InterPro" id="IPR001969">
    <property type="entry name" value="Aspartic_peptidase_AS"/>
</dbReference>
<protein>
    <submittedName>
        <fullName evidence="11">Aspartic peptidase domain-containing protein</fullName>
    </submittedName>
</protein>
<dbReference type="PROSITE" id="PS51767">
    <property type="entry name" value="PEPTIDASE_A1"/>
    <property type="match status" value="1"/>
</dbReference>
<dbReference type="GO" id="GO:0004190">
    <property type="term" value="F:aspartic-type endopeptidase activity"/>
    <property type="evidence" value="ECO:0007669"/>
    <property type="project" value="UniProtKB-KW"/>
</dbReference>
<evidence type="ECO:0000313" key="12">
    <source>
        <dbReference type="Proteomes" id="UP001239445"/>
    </source>
</evidence>
<dbReference type="CDD" id="cd06097">
    <property type="entry name" value="Aspergillopepsin_like"/>
    <property type="match status" value="1"/>
</dbReference>
<dbReference type="EMBL" id="MU839839">
    <property type="protein sequence ID" value="KAK1752766.1"/>
    <property type="molecule type" value="Genomic_DNA"/>
</dbReference>
<dbReference type="SUPFAM" id="SSF50630">
    <property type="entry name" value="Acid proteases"/>
    <property type="match status" value="1"/>
</dbReference>
<feature type="domain" description="Peptidase A1" evidence="10">
    <location>
        <begin position="109"/>
        <end position="425"/>
    </location>
</feature>
<evidence type="ECO:0000256" key="7">
    <source>
        <dbReference type="RuleBase" id="RU000454"/>
    </source>
</evidence>
<feature type="active site" evidence="5">
    <location>
        <position position="127"/>
    </location>
</feature>
<evidence type="ECO:0000256" key="1">
    <source>
        <dbReference type="ARBA" id="ARBA00007447"/>
    </source>
</evidence>
<name>A0AAJ0BBA1_9PEZI</name>
<dbReference type="InterPro" id="IPR021109">
    <property type="entry name" value="Peptidase_aspartic_dom_sf"/>
</dbReference>
<evidence type="ECO:0000259" key="10">
    <source>
        <dbReference type="PROSITE" id="PS51767"/>
    </source>
</evidence>
<dbReference type="InterPro" id="IPR034163">
    <property type="entry name" value="Aspergillopepsin-like_cat_dom"/>
</dbReference>
<dbReference type="FunFam" id="2.40.70.10:FF:000024">
    <property type="entry name" value="Endothiapepsin"/>
    <property type="match status" value="1"/>
</dbReference>
<evidence type="ECO:0000256" key="5">
    <source>
        <dbReference type="PIRSR" id="PIRSR601461-1"/>
    </source>
</evidence>